<gene>
    <name evidence="1" type="ORF">S01H1_07456</name>
</gene>
<sequence length="46" mass="5111">IFPPPDDIIPKSGVLYKATYASREKGEELAKHVVDKIVKIVSEELS</sequence>
<dbReference type="SUPFAM" id="SSF102215">
    <property type="entry name" value="Creatininase"/>
    <property type="match status" value="1"/>
</dbReference>
<dbReference type="AlphaFoldDB" id="X0RJX1"/>
<reference evidence="1" key="1">
    <citation type="journal article" date="2014" name="Front. Microbiol.">
        <title>High frequency of phylogenetically diverse reductive dehalogenase-homologous genes in deep subseafloor sedimentary metagenomes.</title>
        <authorList>
            <person name="Kawai M."/>
            <person name="Futagami T."/>
            <person name="Toyoda A."/>
            <person name="Takaki Y."/>
            <person name="Nishi S."/>
            <person name="Hori S."/>
            <person name="Arai W."/>
            <person name="Tsubouchi T."/>
            <person name="Morono Y."/>
            <person name="Uchiyama I."/>
            <person name="Ito T."/>
            <person name="Fujiyama A."/>
            <person name="Inagaki F."/>
            <person name="Takami H."/>
        </authorList>
    </citation>
    <scope>NUCLEOTIDE SEQUENCE</scope>
    <source>
        <strain evidence="1">Expedition CK06-06</strain>
    </source>
</reference>
<feature type="non-terminal residue" evidence="1">
    <location>
        <position position="1"/>
    </location>
</feature>
<name>X0RJX1_9ZZZZ</name>
<protein>
    <submittedName>
        <fullName evidence="1">Uncharacterized protein</fullName>
    </submittedName>
</protein>
<proteinExistence type="predicted"/>
<comment type="caution">
    <text evidence="1">The sequence shown here is derived from an EMBL/GenBank/DDBJ whole genome shotgun (WGS) entry which is preliminary data.</text>
</comment>
<accession>X0RJX1</accession>
<dbReference type="InterPro" id="IPR024087">
    <property type="entry name" value="Creatininase-like_sf"/>
</dbReference>
<evidence type="ECO:0000313" key="1">
    <source>
        <dbReference type="EMBL" id="GAF69088.1"/>
    </source>
</evidence>
<dbReference type="EMBL" id="BARS01003845">
    <property type="protein sequence ID" value="GAF69088.1"/>
    <property type="molecule type" value="Genomic_DNA"/>
</dbReference>
<organism evidence="1">
    <name type="scientific">marine sediment metagenome</name>
    <dbReference type="NCBI Taxonomy" id="412755"/>
    <lineage>
        <taxon>unclassified sequences</taxon>
        <taxon>metagenomes</taxon>
        <taxon>ecological metagenomes</taxon>
    </lineage>
</organism>